<evidence type="ECO:0000256" key="7">
    <source>
        <dbReference type="ARBA" id="ARBA00022660"/>
    </source>
</evidence>
<sequence>MGHMWSAYVTHSDTAPDMNNIPTFDPLYGFPDGRKEREMIATQEEMNAAMLPLDRRDYCAHLYIKYLACKQENPLGVHIKCKHEKHEYDLCEYEDYVLRMKEYERERRLLERAKRKGLRENAETLHA</sequence>
<dbReference type="Pfam" id="PF05676">
    <property type="entry name" value="NDUF_B7"/>
    <property type="match status" value="1"/>
</dbReference>
<evidence type="ECO:0000256" key="10">
    <source>
        <dbReference type="ARBA" id="ARBA00023128"/>
    </source>
</evidence>
<evidence type="ECO:0000256" key="11">
    <source>
        <dbReference type="ARBA" id="ARBA00023136"/>
    </source>
</evidence>
<evidence type="ECO:0000256" key="4">
    <source>
        <dbReference type="ARBA" id="ARBA00008006"/>
    </source>
</evidence>
<gene>
    <name evidence="14" type="ORF">HOLleu_15383</name>
</gene>
<evidence type="ECO:0000256" key="5">
    <source>
        <dbReference type="ARBA" id="ARBA00018677"/>
    </source>
</evidence>
<comment type="subcellular location">
    <subcellularLocation>
        <location evidence="3">Mitochondrion inner membrane</location>
        <topology evidence="3">Peripheral membrane protein</topology>
    </subcellularLocation>
    <subcellularLocation>
        <location evidence="2">Mitochondrion intermembrane space</location>
    </subcellularLocation>
</comment>
<keyword evidence="13" id="KW-0175">Coiled coil</keyword>
<dbReference type="PROSITE" id="PS51808">
    <property type="entry name" value="CHCH"/>
    <property type="match status" value="1"/>
</dbReference>
<dbReference type="GO" id="GO:0005743">
    <property type="term" value="C:mitochondrial inner membrane"/>
    <property type="evidence" value="ECO:0007669"/>
    <property type="project" value="UniProtKB-SubCell"/>
</dbReference>
<comment type="function">
    <text evidence="1">Accessory subunit of the mitochondrial membrane respiratory chain NADH dehydrogenase (Complex I), that is believed not to be involved in catalysis. Complex I functions in the transfer of electrons from NADH to the respiratory chain. The immediate electron acceptor for the enzyme is believed to be ubiquinone.</text>
</comment>
<keyword evidence="15" id="KW-1185">Reference proteome</keyword>
<dbReference type="PANTHER" id="PTHR20900:SF0">
    <property type="entry name" value="NADH DEHYDROGENASE [UBIQUINONE] 1 BETA SUBCOMPLEX SUBUNIT 7"/>
    <property type="match status" value="1"/>
</dbReference>
<feature type="coiled-coil region" evidence="13">
    <location>
        <begin position="93"/>
        <end position="120"/>
    </location>
</feature>
<evidence type="ECO:0000256" key="1">
    <source>
        <dbReference type="ARBA" id="ARBA00003195"/>
    </source>
</evidence>
<evidence type="ECO:0000313" key="14">
    <source>
        <dbReference type="EMBL" id="KAJ8040932.1"/>
    </source>
</evidence>
<comment type="caution">
    <text evidence="14">The sequence shown here is derived from an EMBL/GenBank/DDBJ whole genome shotgun (WGS) entry which is preliminary data.</text>
</comment>
<dbReference type="GO" id="GO:0005758">
    <property type="term" value="C:mitochondrial intermembrane space"/>
    <property type="evidence" value="ECO:0007669"/>
    <property type="project" value="UniProtKB-SubCell"/>
</dbReference>
<keyword evidence="8" id="KW-0999">Mitochondrion inner membrane</keyword>
<organism evidence="14 15">
    <name type="scientific">Holothuria leucospilota</name>
    <name type="common">Black long sea cucumber</name>
    <name type="synonym">Mertensiothuria leucospilota</name>
    <dbReference type="NCBI Taxonomy" id="206669"/>
    <lineage>
        <taxon>Eukaryota</taxon>
        <taxon>Metazoa</taxon>
        <taxon>Echinodermata</taxon>
        <taxon>Eleutherozoa</taxon>
        <taxon>Echinozoa</taxon>
        <taxon>Holothuroidea</taxon>
        <taxon>Aspidochirotacea</taxon>
        <taxon>Aspidochirotida</taxon>
        <taxon>Holothuriidae</taxon>
        <taxon>Holothuria</taxon>
    </lineage>
</organism>
<dbReference type="InterPro" id="IPR008698">
    <property type="entry name" value="NDUB7"/>
</dbReference>
<dbReference type="PANTHER" id="PTHR20900">
    <property type="entry name" value="NADH:UBIQUINONE OXIDOREDUCTASE B18-LIKE SUBUNIT"/>
    <property type="match status" value="1"/>
</dbReference>
<evidence type="ECO:0000256" key="2">
    <source>
        <dbReference type="ARBA" id="ARBA00004569"/>
    </source>
</evidence>
<evidence type="ECO:0000256" key="6">
    <source>
        <dbReference type="ARBA" id="ARBA00022448"/>
    </source>
</evidence>
<comment type="similarity">
    <text evidence="4">Belongs to the complex I NDUFB7 subunit family.</text>
</comment>
<evidence type="ECO:0000256" key="9">
    <source>
        <dbReference type="ARBA" id="ARBA00022982"/>
    </source>
</evidence>
<evidence type="ECO:0000256" key="8">
    <source>
        <dbReference type="ARBA" id="ARBA00022792"/>
    </source>
</evidence>
<proteinExistence type="inferred from homology"/>
<dbReference type="OrthoDB" id="268414at2759"/>
<evidence type="ECO:0000256" key="12">
    <source>
        <dbReference type="ARBA" id="ARBA00023157"/>
    </source>
</evidence>
<evidence type="ECO:0000256" key="3">
    <source>
        <dbReference type="ARBA" id="ARBA00004637"/>
    </source>
</evidence>
<keyword evidence="9" id="KW-0249">Electron transport</keyword>
<dbReference type="Proteomes" id="UP001152320">
    <property type="component" value="Chromosome 6"/>
</dbReference>
<name>A0A9Q1H9K1_HOLLE</name>
<keyword evidence="12" id="KW-1015">Disulfide bond</keyword>
<keyword evidence="10" id="KW-0496">Mitochondrion</keyword>
<dbReference type="EMBL" id="JAIZAY010000006">
    <property type="protein sequence ID" value="KAJ8040932.1"/>
    <property type="molecule type" value="Genomic_DNA"/>
</dbReference>
<dbReference type="AlphaFoldDB" id="A0A9Q1H9K1"/>
<keyword evidence="7" id="KW-0679">Respiratory chain</keyword>
<keyword evidence="11" id="KW-0472">Membrane</keyword>
<evidence type="ECO:0000256" key="13">
    <source>
        <dbReference type="SAM" id="Coils"/>
    </source>
</evidence>
<protein>
    <recommendedName>
        <fullName evidence="5">NADH dehydrogenase [ubiquinone] 1 beta subcomplex subunit 7</fullName>
    </recommendedName>
</protein>
<accession>A0A9Q1H9K1</accession>
<evidence type="ECO:0000313" key="15">
    <source>
        <dbReference type="Proteomes" id="UP001152320"/>
    </source>
</evidence>
<reference evidence="14" key="1">
    <citation type="submission" date="2021-10" db="EMBL/GenBank/DDBJ databases">
        <title>Tropical sea cucumber genome reveals ecological adaptation and Cuvierian tubules defense mechanism.</title>
        <authorList>
            <person name="Chen T."/>
        </authorList>
    </citation>
    <scope>NUCLEOTIDE SEQUENCE</scope>
    <source>
        <strain evidence="14">Nanhai2018</strain>
        <tissue evidence="14">Muscle</tissue>
    </source>
</reference>
<keyword evidence="6" id="KW-0813">Transport</keyword>